<dbReference type="EMBL" id="MGIR01000006">
    <property type="protein sequence ID" value="OGM90865.1"/>
    <property type="molecule type" value="Genomic_DNA"/>
</dbReference>
<accession>A0A1F8DSQ3</accession>
<dbReference type="STRING" id="1802557.A3A20_00040"/>
<evidence type="ECO:0000313" key="2">
    <source>
        <dbReference type="EMBL" id="OGM90865.1"/>
    </source>
</evidence>
<sequence>MFRKFSRILKLVILAIFIVFAWTTANVFKLLKSDMNVEQIKADNLLNIVSADVPQSSDDPGCGSEDGGGGSGGSSGGCCTY</sequence>
<dbReference type="AlphaFoldDB" id="A0A1F8DSQ3"/>
<organism evidence="2 3">
    <name type="scientific">Candidatus Wolfebacteria bacterium RIFCSPLOWO2_01_FULL_45_19</name>
    <dbReference type="NCBI Taxonomy" id="1802557"/>
    <lineage>
        <taxon>Bacteria</taxon>
        <taxon>Candidatus Wolfeibacteriota</taxon>
    </lineage>
</organism>
<feature type="compositionally biased region" description="Gly residues" evidence="1">
    <location>
        <begin position="64"/>
        <end position="81"/>
    </location>
</feature>
<evidence type="ECO:0000256" key="1">
    <source>
        <dbReference type="SAM" id="MobiDB-lite"/>
    </source>
</evidence>
<proteinExistence type="predicted"/>
<comment type="caution">
    <text evidence="2">The sequence shown here is derived from an EMBL/GenBank/DDBJ whole genome shotgun (WGS) entry which is preliminary data.</text>
</comment>
<feature type="region of interest" description="Disordered" evidence="1">
    <location>
        <begin position="55"/>
        <end position="81"/>
    </location>
</feature>
<evidence type="ECO:0000313" key="3">
    <source>
        <dbReference type="Proteomes" id="UP000178946"/>
    </source>
</evidence>
<protein>
    <submittedName>
        <fullName evidence="2">Uncharacterized protein</fullName>
    </submittedName>
</protein>
<reference evidence="2 3" key="1">
    <citation type="journal article" date="2016" name="Nat. Commun.">
        <title>Thousands of microbial genomes shed light on interconnected biogeochemical processes in an aquifer system.</title>
        <authorList>
            <person name="Anantharaman K."/>
            <person name="Brown C.T."/>
            <person name="Hug L.A."/>
            <person name="Sharon I."/>
            <person name="Castelle C.J."/>
            <person name="Probst A.J."/>
            <person name="Thomas B.C."/>
            <person name="Singh A."/>
            <person name="Wilkins M.J."/>
            <person name="Karaoz U."/>
            <person name="Brodie E.L."/>
            <person name="Williams K.H."/>
            <person name="Hubbard S.S."/>
            <person name="Banfield J.F."/>
        </authorList>
    </citation>
    <scope>NUCLEOTIDE SEQUENCE [LARGE SCALE GENOMIC DNA]</scope>
</reference>
<dbReference type="Proteomes" id="UP000178946">
    <property type="component" value="Unassembled WGS sequence"/>
</dbReference>
<name>A0A1F8DSQ3_9BACT</name>
<gene>
    <name evidence="2" type="ORF">A3A20_00040</name>
</gene>